<evidence type="ECO:0000313" key="8">
    <source>
        <dbReference type="Proteomes" id="UP000005876"/>
    </source>
</evidence>
<comment type="subcellular location">
    <subcellularLocation>
        <location evidence="1">Cell outer membrane</location>
    </subcellularLocation>
</comment>
<feature type="coiled-coil region" evidence="6">
    <location>
        <begin position="335"/>
        <end position="407"/>
    </location>
</feature>
<dbReference type="GO" id="GO:1990281">
    <property type="term" value="C:efflux pump complex"/>
    <property type="evidence" value="ECO:0007669"/>
    <property type="project" value="TreeGrafter"/>
</dbReference>
<keyword evidence="5" id="KW-0998">Cell outer membrane</keyword>
<evidence type="ECO:0000256" key="4">
    <source>
        <dbReference type="ARBA" id="ARBA00023136"/>
    </source>
</evidence>
<evidence type="ECO:0000256" key="3">
    <source>
        <dbReference type="ARBA" id="ARBA00022692"/>
    </source>
</evidence>
<dbReference type="eggNOG" id="COG1538">
    <property type="taxonomic scope" value="Bacteria"/>
</dbReference>
<keyword evidence="4" id="KW-0472">Membrane</keyword>
<evidence type="ECO:0000256" key="1">
    <source>
        <dbReference type="ARBA" id="ARBA00004442"/>
    </source>
</evidence>
<protein>
    <submittedName>
        <fullName evidence="7">Copper amine oxidase domain protein</fullName>
    </submittedName>
</protein>
<gene>
    <name evidence="7" type="ordered locus">HPL003_19805</name>
</gene>
<dbReference type="STRING" id="985665.HPL003_19805"/>
<evidence type="ECO:0000256" key="6">
    <source>
        <dbReference type="SAM" id="Coils"/>
    </source>
</evidence>
<organism evidence="7 8">
    <name type="scientific">Paenibacillus terrae (strain HPL-003)</name>
    <dbReference type="NCBI Taxonomy" id="985665"/>
    <lineage>
        <taxon>Bacteria</taxon>
        <taxon>Bacillati</taxon>
        <taxon>Bacillota</taxon>
        <taxon>Bacilli</taxon>
        <taxon>Bacillales</taxon>
        <taxon>Paenibacillaceae</taxon>
        <taxon>Paenibacillus</taxon>
    </lineage>
</organism>
<name>G7W343_PAETH</name>
<reference evidence="8" key="1">
    <citation type="submission" date="2011-11" db="EMBL/GenBank/DDBJ databases">
        <title>Complete sequence of Paenibacillus terrae HPL-003.</title>
        <authorList>
            <person name="Shin S.H."/>
            <person name="Kim S."/>
            <person name="Kim J.Y."/>
        </authorList>
    </citation>
    <scope>NUCLEOTIDE SEQUENCE [LARGE SCALE GENOMIC DNA]</scope>
    <source>
        <strain evidence="8">HPL-003</strain>
    </source>
</reference>
<dbReference type="GO" id="GO:0015288">
    <property type="term" value="F:porin activity"/>
    <property type="evidence" value="ECO:0007669"/>
    <property type="project" value="TreeGrafter"/>
</dbReference>
<dbReference type="KEGG" id="pta:HPL003_19805"/>
<keyword evidence="3" id="KW-0812">Transmembrane</keyword>
<dbReference type="SUPFAM" id="SSF56954">
    <property type="entry name" value="Outer membrane efflux proteins (OEP)"/>
    <property type="match status" value="1"/>
</dbReference>
<dbReference type="EMBL" id="CP003107">
    <property type="protein sequence ID" value="AET60699.1"/>
    <property type="molecule type" value="Genomic_DNA"/>
</dbReference>
<reference evidence="7 8" key="3">
    <citation type="journal article" date="2012" name="J. Bacteriol.">
        <title>Genome Sequence of Paenibacillus terrae HPL-003, a Xylanase-Producing Bacterium Isolated from Soil Found in Forest Residue.</title>
        <authorList>
            <person name="Shin S.H."/>
            <person name="Kim S."/>
            <person name="Kim J.Y."/>
            <person name="Song H.Y."/>
            <person name="Cho S.J."/>
            <person name="Kim D.R."/>
            <person name="Lee K.I."/>
            <person name="Lim H.K."/>
            <person name="Park N.J."/>
            <person name="Hwang I.T."/>
            <person name="Yang K.S."/>
        </authorList>
    </citation>
    <scope>NUCLEOTIDE SEQUENCE [LARGE SCALE GENOMIC DNA]</scope>
    <source>
        <strain evidence="7 8">HPL-003</strain>
    </source>
</reference>
<keyword evidence="2" id="KW-1134">Transmembrane beta strand</keyword>
<dbReference type="PANTHER" id="PTHR30026:SF20">
    <property type="entry name" value="OUTER MEMBRANE PROTEIN TOLC"/>
    <property type="match status" value="1"/>
</dbReference>
<dbReference type="GO" id="GO:0009279">
    <property type="term" value="C:cell outer membrane"/>
    <property type="evidence" value="ECO:0007669"/>
    <property type="project" value="UniProtKB-SubCell"/>
</dbReference>
<reference key="2">
    <citation type="submission" date="2011-11" db="EMBL/GenBank/DDBJ databases">
        <authorList>
            <person name="Shin S.H."/>
            <person name="Kim S."/>
            <person name="Kim J.Y."/>
        </authorList>
    </citation>
    <scope>NUCLEOTIDE SEQUENCE</scope>
    <source>
        <strain>HPL-003</strain>
    </source>
</reference>
<dbReference type="GO" id="GO:0015562">
    <property type="term" value="F:efflux transmembrane transporter activity"/>
    <property type="evidence" value="ECO:0007669"/>
    <property type="project" value="InterPro"/>
</dbReference>
<dbReference type="InterPro" id="IPR051906">
    <property type="entry name" value="TolC-like"/>
</dbReference>
<evidence type="ECO:0000256" key="2">
    <source>
        <dbReference type="ARBA" id="ARBA00022452"/>
    </source>
</evidence>
<dbReference type="Proteomes" id="UP000005876">
    <property type="component" value="Chromosome"/>
</dbReference>
<dbReference type="Gene3D" id="1.20.1600.10">
    <property type="entry name" value="Outer membrane efflux proteins (OEP)"/>
    <property type="match status" value="1"/>
</dbReference>
<dbReference type="PANTHER" id="PTHR30026">
    <property type="entry name" value="OUTER MEMBRANE PROTEIN TOLC"/>
    <property type="match status" value="1"/>
</dbReference>
<evidence type="ECO:0000313" key="7">
    <source>
        <dbReference type="EMBL" id="AET60699.1"/>
    </source>
</evidence>
<accession>G7W343</accession>
<sequence>MEIYVEIYGNNSKDYTERGEIQPMKYKAAATLLVLTMSSGLISTVQADSAAGSTTGNTLASISGTSSAAVTSKTASITGQALPPLTLKQAAEWAQTNNYNTRTAERDVERRRIEFKNAEKDLGNAFVDFIDGEYVGDDSSWRNYNSSTLSYLASKKQAQFAKDQIYFNVMKSYQSVFVAENQVKNDLEALEIAQAEEKIALAKFARGKLSEYAKNESTQARSQAEQTVEQGKIALQKSRDALNFLMGQPNGTAYEMVDRPVYKEPKKLDIEIHIQQLMDMNPNLWKLEDSIKTSELNVRYFDFNSGAGAYDLAKMDVDTAKEELDKGQKDFAESLRNLYATVKENQKKYVQLEESLRTAKEGLELSRKKWTRGLIIELELKNSQLKVDQIERQMEELAIELSQNEYTLSKPWST</sequence>
<dbReference type="AlphaFoldDB" id="G7W343"/>
<dbReference type="HOGENOM" id="CLU_751929_0_0_9"/>
<evidence type="ECO:0000256" key="5">
    <source>
        <dbReference type="ARBA" id="ARBA00023237"/>
    </source>
</evidence>
<proteinExistence type="predicted"/>
<keyword evidence="6" id="KW-0175">Coiled coil</keyword>